<evidence type="ECO:0000313" key="3">
    <source>
        <dbReference type="Proteomes" id="UP001154078"/>
    </source>
</evidence>
<gene>
    <name evidence="2" type="ORF">MELIAE_LOCUS8847</name>
</gene>
<organism evidence="2 3">
    <name type="scientific">Brassicogethes aeneus</name>
    <name type="common">Rape pollen beetle</name>
    <name type="synonym">Meligethes aeneus</name>
    <dbReference type="NCBI Taxonomy" id="1431903"/>
    <lineage>
        <taxon>Eukaryota</taxon>
        <taxon>Metazoa</taxon>
        <taxon>Ecdysozoa</taxon>
        <taxon>Arthropoda</taxon>
        <taxon>Hexapoda</taxon>
        <taxon>Insecta</taxon>
        <taxon>Pterygota</taxon>
        <taxon>Neoptera</taxon>
        <taxon>Endopterygota</taxon>
        <taxon>Coleoptera</taxon>
        <taxon>Polyphaga</taxon>
        <taxon>Cucujiformia</taxon>
        <taxon>Nitidulidae</taxon>
        <taxon>Meligethinae</taxon>
        <taxon>Brassicogethes</taxon>
    </lineage>
</organism>
<accession>A0A9P0BAF2</accession>
<dbReference type="OrthoDB" id="6159439at2759"/>
<reference evidence="2" key="1">
    <citation type="submission" date="2021-12" db="EMBL/GenBank/DDBJ databases">
        <authorList>
            <person name="King R."/>
        </authorList>
    </citation>
    <scope>NUCLEOTIDE SEQUENCE</scope>
</reference>
<evidence type="ECO:0000313" key="2">
    <source>
        <dbReference type="EMBL" id="CAH0558366.1"/>
    </source>
</evidence>
<sequence length="157" mass="17364">MESSLEMDLTTRQRGDVAIASQEQACKMRVAKSVFSIRSLVDVSEDNCEDFLDKENGSHTAGEKDRGQSREGRGLSMAKIAQVIKLIRVWTLNFETPAINSNQGVEEAEREITIAPRAARQLAHDWSLGKTKDGAAATAATAILRFIKMRPLNFLNN</sequence>
<feature type="region of interest" description="Disordered" evidence="1">
    <location>
        <begin position="52"/>
        <end position="73"/>
    </location>
</feature>
<dbReference type="AlphaFoldDB" id="A0A9P0BAF2"/>
<name>A0A9P0BAF2_BRAAE</name>
<proteinExistence type="predicted"/>
<keyword evidence="3" id="KW-1185">Reference proteome</keyword>
<dbReference type="EMBL" id="OV121136">
    <property type="protein sequence ID" value="CAH0558366.1"/>
    <property type="molecule type" value="Genomic_DNA"/>
</dbReference>
<protein>
    <submittedName>
        <fullName evidence="2">Uncharacterized protein</fullName>
    </submittedName>
</protein>
<dbReference type="Proteomes" id="UP001154078">
    <property type="component" value="Chromosome 5"/>
</dbReference>
<evidence type="ECO:0000256" key="1">
    <source>
        <dbReference type="SAM" id="MobiDB-lite"/>
    </source>
</evidence>